<reference evidence="1 2" key="1">
    <citation type="journal article" date="2023" name="ACS Omega">
        <title>Identification of the Neoaspergillic Acid Biosynthesis Gene Cluster by Establishing an In Vitro CRISPR-Ribonucleoprotein Genetic System in Aspergillus melleus.</title>
        <authorList>
            <person name="Yuan B."/>
            <person name="Grau M.F."/>
            <person name="Murata R.M."/>
            <person name="Torok T."/>
            <person name="Venkateswaran K."/>
            <person name="Stajich J.E."/>
            <person name="Wang C.C.C."/>
        </authorList>
    </citation>
    <scope>NUCLEOTIDE SEQUENCE [LARGE SCALE GENOMIC DNA]</scope>
    <source>
        <strain evidence="1 2">IMV 1140</strain>
    </source>
</reference>
<accession>A0ACC3BBZ0</accession>
<dbReference type="Proteomes" id="UP001177260">
    <property type="component" value="Unassembled WGS sequence"/>
</dbReference>
<protein>
    <submittedName>
        <fullName evidence="1">Uncharacterized protein</fullName>
    </submittedName>
</protein>
<evidence type="ECO:0000313" key="1">
    <source>
        <dbReference type="EMBL" id="KAK1148032.1"/>
    </source>
</evidence>
<organism evidence="1 2">
    <name type="scientific">Aspergillus melleus</name>
    <dbReference type="NCBI Taxonomy" id="138277"/>
    <lineage>
        <taxon>Eukaryota</taxon>
        <taxon>Fungi</taxon>
        <taxon>Dikarya</taxon>
        <taxon>Ascomycota</taxon>
        <taxon>Pezizomycotina</taxon>
        <taxon>Eurotiomycetes</taxon>
        <taxon>Eurotiomycetidae</taxon>
        <taxon>Eurotiales</taxon>
        <taxon>Aspergillaceae</taxon>
        <taxon>Aspergillus</taxon>
        <taxon>Aspergillus subgen. Circumdati</taxon>
    </lineage>
</organism>
<keyword evidence="2" id="KW-1185">Reference proteome</keyword>
<name>A0ACC3BBZ0_9EURO</name>
<gene>
    <name evidence="1" type="ORF">N8T08_010666</name>
</gene>
<sequence length="264" mass="29995">MALFGPGSYLDTYNHPPESYYLSKTNRQTCVDLIPLTRFLISLDQNFDAFFMQTCVEPMGQFESFNTVAEFLYSFGMDDAVLSHAFTVAAYLANRAWLLEQDGSIRSFSVAYDLGTNSQRPSISQTGMIVISVLMAIYLGALFATTLYATSRRRWTDTLDAFTMMRFGASINERVPLWIAEEVDEVKTLDETPGWIGDSATEDKTVGQIALGGTTPLRSRRRYVSYERSEEFLGKKEQKKEEREKRAERIPRALYVGDIVPGWR</sequence>
<dbReference type="EMBL" id="JAOPJF010000009">
    <property type="protein sequence ID" value="KAK1148032.1"/>
    <property type="molecule type" value="Genomic_DNA"/>
</dbReference>
<evidence type="ECO:0000313" key="2">
    <source>
        <dbReference type="Proteomes" id="UP001177260"/>
    </source>
</evidence>
<proteinExistence type="predicted"/>
<comment type="caution">
    <text evidence="1">The sequence shown here is derived from an EMBL/GenBank/DDBJ whole genome shotgun (WGS) entry which is preliminary data.</text>
</comment>